<proteinExistence type="predicted"/>
<dbReference type="AlphaFoldDB" id="A0A6N2VTR8"/>
<dbReference type="InterPro" id="IPR036866">
    <property type="entry name" value="RibonucZ/Hydroxyglut_hydro"/>
</dbReference>
<sequence length="268" mass="30691">MKPELIMLGTGNAMVTKCYNTCFALRNEEEYFLVDAGGGNGILSQLEKAQIPFEQIRHMFLTHAHTDHILGAVWIIRKAAAMMLAETYHGRFTIYCHDEAAKVLREICELTLAGKFLKFLGSKIRIQEVKDGEGIQISDMHVRFFDIHSTKAKQFGFRADLEKDISLVCLGDEPYNSLCKPYVEGADWMLCEAFCLYGMRDIFHPYEKHHSTALDAGNLAEKLKVRNLVLYHTEDTDLKNRKKQYTKEVKLLYSGNVYVPEDLEVLKL</sequence>
<dbReference type="SMART" id="SM00849">
    <property type="entry name" value="Lactamase_B"/>
    <property type="match status" value="1"/>
</dbReference>
<dbReference type="Pfam" id="PF23023">
    <property type="entry name" value="Anti-Pycsar_Apyc1"/>
    <property type="match status" value="1"/>
</dbReference>
<name>A0A6N2VTR8_9FIRM</name>
<dbReference type="RefSeq" id="WP_006568597.1">
    <property type="nucleotide sequence ID" value="NZ_BAABZP010000001.1"/>
</dbReference>
<evidence type="ECO:0000259" key="2">
    <source>
        <dbReference type="SMART" id="SM00849"/>
    </source>
</evidence>
<dbReference type="InterPro" id="IPR001279">
    <property type="entry name" value="Metallo-B-lactamas"/>
</dbReference>
<dbReference type="PANTHER" id="PTHR46018">
    <property type="entry name" value="ZINC PHOSPHODIESTERASE ELAC PROTEIN 1"/>
    <property type="match status" value="1"/>
</dbReference>
<gene>
    <name evidence="3" type="ORF">ACLFYP115_02775</name>
</gene>
<evidence type="ECO:0000313" key="3">
    <source>
        <dbReference type="EMBL" id="VYT33448.1"/>
    </source>
</evidence>
<dbReference type="GO" id="GO:0042781">
    <property type="term" value="F:3'-tRNA processing endoribonuclease activity"/>
    <property type="evidence" value="ECO:0007669"/>
    <property type="project" value="TreeGrafter"/>
</dbReference>
<dbReference type="EMBL" id="CACRSQ010000007">
    <property type="protein sequence ID" value="VYT33448.1"/>
    <property type="molecule type" value="Genomic_DNA"/>
</dbReference>
<keyword evidence="1" id="KW-0378">Hydrolase</keyword>
<feature type="domain" description="Metallo-beta-lactamase" evidence="2">
    <location>
        <begin position="19"/>
        <end position="209"/>
    </location>
</feature>
<accession>A0A6N2VTR8</accession>
<dbReference type="Gene3D" id="3.60.15.10">
    <property type="entry name" value="Ribonuclease Z/Hydroxyacylglutathione hydrolase-like"/>
    <property type="match status" value="1"/>
</dbReference>
<evidence type="ECO:0000256" key="1">
    <source>
        <dbReference type="ARBA" id="ARBA00022759"/>
    </source>
</evidence>
<dbReference type="SUPFAM" id="SSF56281">
    <property type="entry name" value="Metallo-hydrolase/oxidoreductase"/>
    <property type="match status" value="1"/>
</dbReference>
<keyword evidence="1" id="KW-0540">Nuclease</keyword>
<keyword evidence="1" id="KW-0255">Endonuclease</keyword>
<organism evidence="3">
    <name type="scientific">Anaerostipes caccae</name>
    <dbReference type="NCBI Taxonomy" id="105841"/>
    <lineage>
        <taxon>Bacteria</taxon>
        <taxon>Bacillati</taxon>
        <taxon>Bacillota</taxon>
        <taxon>Clostridia</taxon>
        <taxon>Lachnospirales</taxon>
        <taxon>Lachnospiraceae</taxon>
        <taxon>Anaerostipes</taxon>
    </lineage>
</organism>
<protein>
    <submittedName>
        <fullName evidence="3">Ribonuclease Z</fullName>
    </submittedName>
</protein>
<dbReference type="PANTHER" id="PTHR46018:SF2">
    <property type="entry name" value="ZINC PHOSPHODIESTERASE ELAC PROTEIN 1"/>
    <property type="match status" value="1"/>
</dbReference>
<reference evidence="3" key="1">
    <citation type="submission" date="2019-11" db="EMBL/GenBank/DDBJ databases">
        <authorList>
            <person name="Feng L."/>
        </authorList>
    </citation>
    <scope>NUCLEOTIDE SEQUENCE</scope>
    <source>
        <strain evidence="3">AcaccaeLFYP115</strain>
    </source>
</reference>